<dbReference type="OrthoDB" id="9797829at2"/>
<dbReference type="Pfam" id="PF13489">
    <property type="entry name" value="Methyltransf_23"/>
    <property type="match status" value="1"/>
</dbReference>
<keyword evidence="1" id="KW-0489">Methyltransferase</keyword>
<comment type="caution">
    <text evidence="1">The sequence shown here is derived from an EMBL/GenBank/DDBJ whole genome shotgun (WGS) entry which is preliminary data.</text>
</comment>
<reference evidence="1 2" key="1">
    <citation type="submission" date="2019-03" db="EMBL/GenBank/DDBJ databases">
        <title>Draft genome sequences of novel Actinobacteria.</title>
        <authorList>
            <person name="Sahin N."/>
            <person name="Ay H."/>
            <person name="Saygin H."/>
        </authorList>
    </citation>
    <scope>NUCLEOTIDE SEQUENCE [LARGE SCALE GENOMIC DNA]</scope>
    <source>
        <strain evidence="1 2">CH32</strain>
    </source>
</reference>
<name>A0A4R4Z9C2_9ACTN</name>
<dbReference type="InterPro" id="IPR029063">
    <property type="entry name" value="SAM-dependent_MTases_sf"/>
</dbReference>
<dbReference type="SUPFAM" id="SSF53335">
    <property type="entry name" value="S-adenosyl-L-methionine-dependent methyltransferases"/>
    <property type="match status" value="1"/>
</dbReference>
<protein>
    <submittedName>
        <fullName evidence="1">Class I SAM-dependent methyltransferase</fullName>
    </submittedName>
</protein>
<gene>
    <name evidence="1" type="ORF">E1286_05130</name>
</gene>
<dbReference type="Proteomes" id="UP000295302">
    <property type="component" value="Unassembled WGS sequence"/>
</dbReference>
<organism evidence="1 2">
    <name type="scientific">Nonomuraea terrae</name>
    <dbReference type="NCBI Taxonomy" id="2530383"/>
    <lineage>
        <taxon>Bacteria</taxon>
        <taxon>Bacillati</taxon>
        <taxon>Actinomycetota</taxon>
        <taxon>Actinomycetes</taxon>
        <taxon>Streptosporangiales</taxon>
        <taxon>Streptosporangiaceae</taxon>
        <taxon>Nonomuraea</taxon>
    </lineage>
</organism>
<dbReference type="RefSeq" id="WP_132609184.1">
    <property type="nucleotide sequence ID" value="NZ_SMKQ01000008.1"/>
</dbReference>
<dbReference type="Gene3D" id="3.40.50.150">
    <property type="entry name" value="Vaccinia Virus protein VP39"/>
    <property type="match status" value="1"/>
</dbReference>
<dbReference type="AlphaFoldDB" id="A0A4R4Z9C2"/>
<keyword evidence="2" id="KW-1185">Reference proteome</keyword>
<evidence type="ECO:0000313" key="2">
    <source>
        <dbReference type="Proteomes" id="UP000295302"/>
    </source>
</evidence>
<dbReference type="GO" id="GO:0008168">
    <property type="term" value="F:methyltransferase activity"/>
    <property type="evidence" value="ECO:0007669"/>
    <property type="project" value="UniProtKB-KW"/>
</dbReference>
<dbReference type="GO" id="GO:0032259">
    <property type="term" value="P:methylation"/>
    <property type="evidence" value="ECO:0007669"/>
    <property type="project" value="UniProtKB-KW"/>
</dbReference>
<sequence length="174" mass="19727">MPFSDSQGKDWALDAYLKVRPDHVIDIGPGAGTYAKLMRPHHKARWVGIEAWGPYIADYQLDQLYDVAHVADARLVDWTWFAGRADLVIIGDVLEHMTSVHAAVLLDRLKRVATNLLVSIPVLHMDQGAVFGNPFERHVDHWTYEAMLDELNPGVADTWHGGVLAYYWWRNPTA</sequence>
<accession>A0A4R4Z9C2</accession>
<proteinExistence type="predicted"/>
<dbReference type="EMBL" id="SMKQ01000008">
    <property type="protein sequence ID" value="TDD54576.1"/>
    <property type="molecule type" value="Genomic_DNA"/>
</dbReference>
<keyword evidence="1" id="KW-0808">Transferase</keyword>
<evidence type="ECO:0000313" key="1">
    <source>
        <dbReference type="EMBL" id="TDD54576.1"/>
    </source>
</evidence>